<proteinExistence type="predicted"/>
<reference evidence="3" key="1">
    <citation type="submission" date="2019-08" db="EMBL/GenBank/DDBJ databases">
        <authorList>
            <person name="Kucharzyk K."/>
            <person name="Murdoch R.W."/>
            <person name="Higgins S."/>
            <person name="Loffler F."/>
        </authorList>
    </citation>
    <scope>NUCLEOTIDE SEQUENCE</scope>
</reference>
<gene>
    <name evidence="3" type="ORF">SDC9_35561</name>
</gene>
<name>A0A644VEC9_9ZZZZ</name>
<dbReference type="AlphaFoldDB" id="A0A644VEC9"/>
<feature type="domain" description="Helix-turn-helix" evidence="2">
    <location>
        <begin position="45"/>
        <end position="89"/>
    </location>
</feature>
<dbReference type="SUPFAM" id="SSF46955">
    <property type="entry name" value="Putative DNA-binding domain"/>
    <property type="match status" value="1"/>
</dbReference>
<evidence type="ECO:0000256" key="1">
    <source>
        <dbReference type="SAM" id="Coils"/>
    </source>
</evidence>
<dbReference type="EMBL" id="VSSQ01000282">
    <property type="protein sequence ID" value="MPL89525.1"/>
    <property type="molecule type" value="Genomic_DNA"/>
</dbReference>
<keyword evidence="1" id="KW-0175">Coiled coil</keyword>
<dbReference type="PANTHER" id="PTHR34585">
    <property type="match status" value="1"/>
</dbReference>
<dbReference type="Pfam" id="PF12728">
    <property type="entry name" value="HTH_17"/>
    <property type="match status" value="1"/>
</dbReference>
<sequence length="119" mass="13841">MDVITIESQAYKDLVAKINSIAKFVVEHQSTDATDPDEEWVDSYEVCTFLAISERTLQRLRSQGKISYSLISGKTYYTIAEIKRMLNEKRIRSNEEALQNLINNHQQYVQQRRIAKANK</sequence>
<evidence type="ECO:0000259" key="2">
    <source>
        <dbReference type="Pfam" id="PF12728"/>
    </source>
</evidence>
<comment type="caution">
    <text evidence="3">The sequence shown here is derived from an EMBL/GenBank/DDBJ whole genome shotgun (WGS) entry which is preliminary data.</text>
</comment>
<dbReference type="InterPro" id="IPR041657">
    <property type="entry name" value="HTH_17"/>
</dbReference>
<dbReference type="InterPro" id="IPR009061">
    <property type="entry name" value="DNA-bd_dom_put_sf"/>
</dbReference>
<evidence type="ECO:0000313" key="3">
    <source>
        <dbReference type="EMBL" id="MPL89525.1"/>
    </source>
</evidence>
<feature type="coiled-coil region" evidence="1">
    <location>
        <begin position="91"/>
        <end position="118"/>
    </location>
</feature>
<organism evidence="3">
    <name type="scientific">bioreactor metagenome</name>
    <dbReference type="NCBI Taxonomy" id="1076179"/>
    <lineage>
        <taxon>unclassified sequences</taxon>
        <taxon>metagenomes</taxon>
        <taxon>ecological metagenomes</taxon>
    </lineage>
</organism>
<protein>
    <recommendedName>
        <fullName evidence="2">Helix-turn-helix domain-containing protein</fullName>
    </recommendedName>
</protein>
<dbReference type="PANTHER" id="PTHR34585:SF22">
    <property type="entry name" value="HELIX-TURN-HELIX DOMAIN-CONTAINING PROTEIN"/>
    <property type="match status" value="1"/>
</dbReference>
<accession>A0A644VEC9</accession>